<organism evidence="8 9">
    <name type="scientific">Dactylosporangium roseum</name>
    <dbReference type="NCBI Taxonomy" id="47989"/>
    <lineage>
        <taxon>Bacteria</taxon>
        <taxon>Bacillati</taxon>
        <taxon>Actinomycetota</taxon>
        <taxon>Actinomycetes</taxon>
        <taxon>Micromonosporales</taxon>
        <taxon>Micromonosporaceae</taxon>
        <taxon>Dactylosporangium</taxon>
    </lineage>
</organism>
<evidence type="ECO:0000259" key="7">
    <source>
        <dbReference type="PROSITE" id="PS50156"/>
    </source>
</evidence>
<feature type="transmembrane region" description="Helical" evidence="6">
    <location>
        <begin position="16"/>
        <end position="34"/>
    </location>
</feature>
<evidence type="ECO:0000256" key="2">
    <source>
        <dbReference type="ARBA" id="ARBA00022475"/>
    </source>
</evidence>
<dbReference type="InterPro" id="IPR004869">
    <property type="entry name" value="MMPL_dom"/>
</dbReference>
<dbReference type="Gene3D" id="1.20.1640.10">
    <property type="entry name" value="Multidrug efflux transporter AcrB transmembrane domain"/>
    <property type="match status" value="1"/>
</dbReference>
<accession>A0ABY5YXP3</accession>
<evidence type="ECO:0000256" key="1">
    <source>
        <dbReference type="ARBA" id="ARBA00004651"/>
    </source>
</evidence>
<dbReference type="PROSITE" id="PS50156">
    <property type="entry name" value="SSD"/>
    <property type="match status" value="1"/>
</dbReference>
<evidence type="ECO:0000313" key="9">
    <source>
        <dbReference type="Proteomes" id="UP001058271"/>
    </source>
</evidence>
<dbReference type="InterPro" id="IPR050545">
    <property type="entry name" value="Mycobact_MmpL"/>
</dbReference>
<feature type="transmembrane region" description="Helical" evidence="6">
    <location>
        <begin position="192"/>
        <end position="225"/>
    </location>
</feature>
<evidence type="ECO:0000256" key="6">
    <source>
        <dbReference type="SAM" id="Phobius"/>
    </source>
</evidence>
<evidence type="ECO:0000313" key="8">
    <source>
        <dbReference type="EMBL" id="UWZ34523.1"/>
    </source>
</evidence>
<dbReference type="Proteomes" id="UP001058271">
    <property type="component" value="Chromosome"/>
</dbReference>
<dbReference type="PANTHER" id="PTHR33406:SF13">
    <property type="entry name" value="MEMBRANE PROTEIN YDFJ"/>
    <property type="match status" value="1"/>
</dbReference>
<feature type="transmembrane region" description="Helical" evidence="6">
    <location>
        <begin position="300"/>
        <end position="317"/>
    </location>
</feature>
<evidence type="ECO:0000256" key="5">
    <source>
        <dbReference type="ARBA" id="ARBA00023136"/>
    </source>
</evidence>
<dbReference type="SUPFAM" id="SSF82866">
    <property type="entry name" value="Multidrug efflux transporter AcrB transmembrane domain"/>
    <property type="match status" value="1"/>
</dbReference>
<proteinExistence type="predicted"/>
<keyword evidence="2" id="KW-1003">Cell membrane</keyword>
<keyword evidence="5 6" id="KW-0472">Membrane</keyword>
<gene>
    <name evidence="8" type="ORF">Drose_25260</name>
</gene>
<name>A0ABY5YXP3_9ACTN</name>
<sequence>MIGRALAALGAGAARHPWRVVGAWLVLLVAAVALQPSFETRQTAITYTVDDSESARVEQLLRTEFPDLGTERDLVVLSSPAAPLSDPGMQQSVNRVLDRLRQDPDVVRVVAPSGVQGTQLVSRDQHTAVAIVALRGSRAELQSRAPHLQRVLDGASGASLRAYLVGYAPIAAQVVDAETASAARAERIGLPIALLVLLLALGTVVAAVLPITMGGLGVLLAFGVLGGVSLVTPLNGILSAVVPMIGLGVGIDYAMFVVTRFREELARRRASRGYGPDDRTSREDVIEVVGVALRQAGSTVFFSGVVVLLCVLTLTVVEAQTFRHLAVGMSLAVATAMLTALTLLPAVLALLGGRIERWALPWRGRVTTSAERPDAWLARWARTVMRRPVVAAALAVTALVLAGTPVAHLRLGIDLGMSGLGDSPAGRGRQILAEQFSASAVMPLDIVYTHPLRRLDDTDAQAIATLVPMPGS</sequence>
<dbReference type="PANTHER" id="PTHR33406">
    <property type="entry name" value="MEMBRANE PROTEIN MJ1562-RELATED"/>
    <property type="match status" value="1"/>
</dbReference>
<feature type="domain" description="SSD" evidence="7">
    <location>
        <begin position="215"/>
        <end position="350"/>
    </location>
</feature>
<evidence type="ECO:0000256" key="4">
    <source>
        <dbReference type="ARBA" id="ARBA00022989"/>
    </source>
</evidence>
<keyword evidence="3 6" id="KW-0812">Transmembrane</keyword>
<protein>
    <submittedName>
        <fullName evidence="8">MMPL family transporter</fullName>
    </submittedName>
</protein>
<keyword evidence="4 6" id="KW-1133">Transmembrane helix</keyword>
<feature type="transmembrane region" description="Helical" evidence="6">
    <location>
        <begin position="329"/>
        <end position="351"/>
    </location>
</feature>
<feature type="transmembrane region" description="Helical" evidence="6">
    <location>
        <begin position="389"/>
        <end position="409"/>
    </location>
</feature>
<comment type="subcellular location">
    <subcellularLocation>
        <location evidence="1">Cell membrane</location>
        <topology evidence="1">Multi-pass membrane protein</topology>
    </subcellularLocation>
</comment>
<dbReference type="InterPro" id="IPR000731">
    <property type="entry name" value="SSD"/>
</dbReference>
<dbReference type="Pfam" id="PF03176">
    <property type="entry name" value="MMPL"/>
    <property type="match status" value="1"/>
</dbReference>
<reference evidence="8" key="1">
    <citation type="submission" date="2021-04" db="EMBL/GenBank/DDBJ databases">
        <title>Biosynthetic gene clusters of Dactylosporangioum roseum.</title>
        <authorList>
            <person name="Hartkoorn R.C."/>
            <person name="Beaudoing E."/>
            <person name="Hot D."/>
            <person name="Moureu S."/>
        </authorList>
    </citation>
    <scope>NUCLEOTIDE SEQUENCE</scope>
    <source>
        <strain evidence="8">NRRL B-16295</strain>
    </source>
</reference>
<keyword evidence="9" id="KW-1185">Reference proteome</keyword>
<feature type="transmembrane region" description="Helical" evidence="6">
    <location>
        <begin position="237"/>
        <end position="259"/>
    </location>
</feature>
<evidence type="ECO:0000256" key="3">
    <source>
        <dbReference type="ARBA" id="ARBA00022692"/>
    </source>
</evidence>
<dbReference type="EMBL" id="CP073721">
    <property type="protein sequence ID" value="UWZ34523.1"/>
    <property type="molecule type" value="Genomic_DNA"/>
</dbReference>
<dbReference type="RefSeq" id="WP_260723844.1">
    <property type="nucleotide sequence ID" value="NZ_BAAABS010000011.1"/>
</dbReference>